<dbReference type="EC" id="2.4.1.13" evidence="2"/>
<comment type="catalytic activity">
    <reaction evidence="5">
        <text>an NDP-alpha-D-glucose + D-fructose = a ribonucleoside 5'-diphosphate + sucrose + H(+)</text>
        <dbReference type="Rhea" id="RHEA:16241"/>
        <dbReference type="ChEBI" id="CHEBI:15378"/>
        <dbReference type="ChEBI" id="CHEBI:17992"/>
        <dbReference type="ChEBI" id="CHEBI:37721"/>
        <dbReference type="ChEBI" id="CHEBI:57930"/>
        <dbReference type="ChEBI" id="CHEBI:76533"/>
        <dbReference type="EC" id="2.4.1.13"/>
    </reaction>
</comment>
<reference evidence="7" key="2">
    <citation type="journal article" date="2023" name="Int. J. Mol. Sci.">
        <title>De Novo Assembly and Annotation of 11 Diverse Shrub Willow (Salix) Genomes Reveals Novel Gene Organization in Sex-Linked Regions.</title>
        <authorList>
            <person name="Hyden B."/>
            <person name="Feng K."/>
            <person name="Yates T.B."/>
            <person name="Jawdy S."/>
            <person name="Cereghino C."/>
            <person name="Smart L.B."/>
            <person name="Muchero W."/>
        </authorList>
    </citation>
    <scope>NUCLEOTIDE SEQUENCE</scope>
    <source>
        <tissue evidence="7">Shoot tip</tissue>
    </source>
</reference>
<dbReference type="InterPro" id="IPR012820">
    <property type="entry name" value="Sucrose_synthase_pln/cyn"/>
</dbReference>
<evidence type="ECO:0000313" key="7">
    <source>
        <dbReference type="EMBL" id="KAJ6375988.1"/>
    </source>
</evidence>
<keyword evidence="8" id="KW-1185">Reference proteome</keyword>
<evidence type="ECO:0000256" key="1">
    <source>
        <dbReference type="ARBA" id="ARBA00005894"/>
    </source>
</evidence>
<reference evidence="7" key="1">
    <citation type="submission" date="2022-10" db="EMBL/GenBank/DDBJ databases">
        <authorList>
            <person name="Hyden B.L."/>
            <person name="Feng K."/>
            <person name="Yates T."/>
            <person name="Jawdy S."/>
            <person name="Smart L.B."/>
            <person name="Muchero W."/>
        </authorList>
    </citation>
    <scope>NUCLEOTIDE SEQUENCE</scope>
    <source>
        <tissue evidence="7">Shoot tip</tissue>
    </source>
</reference>
<accession>A0ABQ9BA18</accession>
<protein>
    <recommendedName>
        <fullName evidence="2">sucrose synthase</fullName>
        <ecNumber evidence="2">2.4.1.13</ecNumber>
    </recommendedName>
</protein>
<dbReference type="PANTHER" id="PTHR45839">
    <property type="match status" value="1"/>
</dbReference>
<evidence type="ECO:0000256" key="5">
    <source>
        <dbReference type="ARBA" id="ARBA00049030"/>
    </source>
</evidence>
<keyword evidence="3" id="KW-0328">Glycosyltransferase</keyword>
<gene>
    <name evidence="7" type="ORF">OIU77_000873</name>
</gene>
<organism evidence="7 8">
    <name type="scientific">Salix suchowensis</name>
    <dbReference type="NCBI Taxonomy" id="1278906"/>
    <lineage>
        <taxon>Eukaryota</taxon>
        <taxon>Viridiplantae</taxon>
        <taxon>Streptophyta</taxon>
        <taxon>Embryophyta</taxon>
        <taxon>Tracheophyta</taxon>
        <taxon>Spermatophyta</taxon>
        <taxon>Magnoliopsida</taxon>
        <taxon>eudicotyledons</taxon>
        <taxon>Gunneridae</taxon>
        <taxon>Pentapetalae</taxon>
        <taxon>rosids</taxon>
        <taxon>fabids</taxon>
        <taxon>Malpighiales</taxon>
        <taxon>Salicaceae</taxon>
        <taxon>Saliceae</taxon>
        <taxon>Salix</taxon>
    </lineage>
</organism>
<evidence type="ECO:0000256" key="3">
    <source>
        <dbReference type="ARBA" id="ARBA00022676"/>
    </source>
</evidence>
<dbReference type="EMBL" id="JAPFFI010000010">
    <property type="protein sequence ID" value="KAJ6375988.1"/>
    <property type="molecule type" value="Genomic_DNA"/>
</dbReference>
<comment type="similarity">
    <text evidence="1">Belongs to the glycosyltransferase 1 family. Plant sucrose synthase subfamily.</text>
</comment>
<evidence type="ECO:0000259" key="6">
    <source>
        <dbReference type="Pfam" id="PF00534"/>
    </source>
</evidence>
<evidence type="ECO:0000256" key="4">
    <source>
        <dbReference type="ARBA" id="ARBA00022679"/>
    </source>
</evidence>
<dbReference type="Gene3D" id="3.40.50.2000">
    <property type="entry name" value="Glycogen Phosphorylase B"/>
    <property type="match status" value="1"/>
</dbReference>
<proteinExistence type="inferred from homology"/>
<name>A0ABQ9BA18_9ROSI</name>
<feature type="domain" description="Glycosyl transferase family 1" evidence="6">
    <location>
        <begin position="15"/>
        <end position="66"/>
    </location>
</feature>
<dbReference type="PANTHER" id="PTHR45839:SF24">
    <property type="entry name" value="SUCROSE SYNTHASE 6"/>
    <property type="match status" value="1"/>
</dbReference>
<sequence>MGSSTDALQIQRELLSAIEAMNCGLPTFATDQGGPAEILVDGISGFHIDPNDGDGSSNKMADFFEKCKTDAGYWNKMSAECSMCEEKNVPIPEFVSSTQTPSTSKTKTQETAPTALVDVNPTLI</sequence>
<dbReference type="SUPFAM" id="SSF53756">
    <property type="entry name" value="UDP-Glycosyltransferase/glycogen phosphorylase"/>
    <property type="match status" value="1"/>
</dbReference>
<keyword evidence="4" id="KW-0808">Transferase</keyword>
<dbReference type="Pfam" id="PF00534">
    <property type="entry name" value="Glycos_transf_1"/>
    <property type="match status" value="1"/>
</dbReference>
<evidence type="ECO:0000313" key="8">
    <source>
        <dbReference type="Proteomes" id="UP001141253"/>
    </source>
</evidence>
<dbReference type="Proteomes" id="UP001141253">
    <property type="component" value="Chromosome 12"/>
</dbReference>
<comment type="caution">
    <text evidence="7">The sequence shown here is derived from an EMBL/GenBank/DDBJ whole genome shotgun (WGS) entry which is preliminary data.</text>
</comment>
<dbReference type="InterPro" id="IPR001296">
    <property type="entry name" value="Glyco_trans_1"/>
</dbReference>
<evidence type="ECO:0000256" key="2">
    <source>
        <dbReference type="ARBA" id="ARBA00012540"/>
    </source>
</evidence>